<dbReference type="AlphaFoldDB" id="A0A8T0IQB5"/>
<comment type="caution">
    <text evidence="2">The sequence shown here is derived from an EMBL/GenBank/DDBJ whole genome shotgun (WGS) entry which is preliminary data.</text>
</comment>
<dbReference type="EMBL" id="CM026422">
    <property type="protein sequence ID" value="KAG0585934.1"/>
    <property type="molecule type" value="Genomic_DNA"/>
</dbReference>
<sequence>MLYHTILCFFILQTTLCCSCAVCIIVEAKLQLRVEMNLEKENMAMTIQPAKPGEFATVVDHS</sequence>
<name>A0A8T0IQB5_CERPU</name>
<keyword evidence="3" id="KW-1185">Reference proteome</keyword>
<protein>
    <submittedName>
        <fullName evidence="2">Uncharacterized protein</fullName>
    </submittedName>
</protein>
<feature type="chain" id="PRO_5035923782" evidence="1">
    <location>
        <begin position="18"/>
        <end position="62"/>
    </location>
</feature>
<dbReference type="Proteomes" id="UP000822688">
    <property type="component" value="Chromosome 2"/>
</dbReference>
<keyword evidence="1" id="KW-0732">Signal</keyword>
<evidence type="ECO:0000256" key="1">
    <source>
        <dbReference type="SAM" id="SignalP"/>
    </source>
</evidence>
<gene>
    <name evidence="2" type="ORF">KC19_2G050200</name>
</gene>
<feature type="signal peptide" evidence="1">
    <location>
        <begin position="1"/>
        <end position="17"/>
    </location>
</feature>
<evidence type="ECO:0000313" key="2">
    <source>
        <dbReference type="EMBL" id="KAG0585934.1"/>
    </source>
</evidence>
<proteinExistence type="predicted"/>
<organism evidence="2 3">
    <name type="scientific">Ceratodon purpureus</name>
    <name type="common">Fire moss</name>
    <name type="synonym">Dicranum purpureum</name>
    <dbReference type="NCBI Taxonomy" id="3225"/>
    <lineage>
        <taxon>Eukaryota</taxon>
        <taxon>Viridiplantae</taxon>
        <taxon>Streptophyta</taxon>
        <taxon>Embryophyta</taxon>
        <taxon>Bryophyta</taxon>
        <taxon>Bryophytina</taxon>
        <taxon>Bryopsida</taxon>
        <taxon>Dicranidae</taxon>
        <taxon>Pseudoditrichales</taxon>
        <taxon>Ditrichaceae</taxon>
        <taxon>Ceratodon</taxon>
    </lineage>
</organism>
<accession>A0A8T0IQB5</accession>
<evidence type="ECO:0000313" key="3">
    <source>
        <dbReference type="Proteomes" id="UP000822688"/>
    </source>
</evidence>
<reference evidence="2" key="1">
    <citation type="submission" date="2020-06" db="EMBL/GenBank/DDBJ databases">
        <title>WGS assembly of Ceratodon purpureus strain R40.</title>
        <authorList>
            <person name="Carey S.B."/>
            <person name="Jenkins J."/>
            <person name="Shu S."/>
            <person name="Lovell J.T."/>
            <person name="Sreedasyam A."/>
            <person name="Maumus F."/>
            <person name="Tiley G.P."/>
            <person name="Fernandez-Pozo N."/>
            <person name="Barry K."/>
            <person name="Chen C."/>
            <person name="Wang M."/>
            <person name="Lipzen A."/>
            <person name="Daum C."/>
            <person name="Saski C.A."/>
            <person name="Payton A.C."/>
            <person name="Mcbreen J.C."/>
            <person name="Conrad R.E."/>
            <person name="Kollar L.M."/>
            <person name="Olsson S."/>
            <person name="Huttunen S."/>
            <person name="Landis J.B."/>
            <person name="Wickett N.J."/>
            <person name="Johnson M.G."/>
            <person name="Rensing S.A."/>
            <person name="Grimwood J."/>
            <person name="Schmutz J."/>
            <person name="Mcdaniel S.F."/>
        </authorList>
    </citation>
    <scope>NUCLEOTIDE SEQUENCE</scope>
    <source>
        <strain evidence="2">R40</strain>
    </source>
</reference>